<feature type="transmembrane region" description="Helical" evidence="1">
    <location>
        <begin position="247"/>
        <end position="272"/>
    </location>
</feature>
<dbReference type="AlphaFoldDB" id="A0A7S4PP12"/>
<evidence type="ECO:0000313" key="2">
    <source>
        <dbReference type="EMBL" id="CAE2341345.1"/>
    </source>
</evidence>
<accession>A0A7S4PP12</accession>
<dbReference type="InterPro" id="IPR012446">
    <property type="entry name" value="CRAC_channel"/>
</dbReference>
<organism evidence="2">
    <name type="scientific">Guillardia theta</name>
    <name type="common">Cryptophyte</name>
    <name type="synonym">Cryptomonas phi</name>
    <dbReference type="NCBI Taxonomy" id="55529"/>
    <lineage>
        <taxon>Eukaryota</taxon>
        <taxon>Cryptophyceae</taxon>
        <taxon>Pyrenomonadales</taxon>
        <taxon>Geminigeraceae</taxon>
        <taxon>Guillardia</taxon>
    </lineage>
</organism>
<feature type="transmembrane region" description="Helical" evidence="1">
    <location>
        <begin position="215"/>
        <end position="235"/>
    </location>
</feature>
<feature type="transmembrane region" description="Helical" evidence="1">
    <location>
        <begin position="108"/>
        <end position="134"/>
    </location>
</feature>
<protein>
    <submittedName>
        <fullName evidence="2">Uncharacterized protein</fullName>
    </submittedName>
</protein>
<sequence length="278" mass="32086">MLHAAVSVAKERRKKEWVEEKCKFAHAKREHWKKNVVWQMLQSKWKDAETSWSLQDQTRHVAEHKSKQLFLLAESSAFVAAFQMIVLYEQSMPGPSDQWFHPAFLAIWGALSTSVACMCMIIMFVSTSLAIFILQKSSNDAMANVCKFTAGFPTSYSDAQLENLTENERKIVFRHNFTSNSTIFDEQARPDGVLTSKAHLESIWNIHCDQLFRHVVIAFSWNIPLFFCSLAMMAVTKFYQWPKTQVICGAFCIFAIICWRICHVALVPPLIYRSRCEE</sequence>
<keyword evidence="1" id="KW-0812">Transmembrane</keyword>
<name>A0A7S4PP12_GUITH</name>
<keyword evidence="1" id="KW-1133">Transmembrane helix</keyword>
<reference evidence="2" key="1">
    <citation type="submission" date="2021-01" db="EMBL/GenBank/DDBJ databases">
        <authorList>
            <person name="Corre E."/>
            <person name="Pelletier E."/>
            <person name="Niang G."/>
            <person name="Scheremetjew M."/>
            <person name="Finn R."/>
            <person name="Kale V."/>
            <person name="Holt S."/>
            <person name="Cochrane G."/>
            <person name="Meng A."/>
            <person name="Brown T."/>
            <person name="Cohen L."/>
        </authorList>
    </citation>
    <scope>NUCLEOTIDE SEQUENCE</scope>
    <source>
        <strain evidence="2">CCMP 2712</strain>
    </source>
</reference>
<feature type="transmembrane region" description="Helical" evidence="1">
    <location>
        <begin position="69"/>
        <end position="88"/>
    </location>
</feature>
<gene>
    <name evidence="2" type="ORF">GTHE00462_LOCUS39383</name>
</gene>
<keyword evidence="1" id="KW-0472">Membrane</keyword>
<evidence type="ECO:0000256" key="1">
    <source>
        <dbReference type="SAM" id="Phobius"/>
    </source>
</evidence>
<dbReference type="Pfam" id="PF07856">
    <property type="entry name" value="Orai-1"/>
    <property type="match status" value="1"/>
</dbReference>
<dbReference type="EMBL" id="HBKN01050511">
    <property type="protein sequence ID" value="CAE2341345.1"/>
    <property type="molecule type" value="Transcribed_RNA"/>
</dbReference>
<proteinExistence type="predicted"/>